<evidence type="ECO:0000313" key="2">
    <source>
        <dbReference type="Proteomes" id="UP000297540"/>
    </source>
</evidence>
<comment type="caution">
    <text evidence="1">The sequence shown here is derived from an EMBL/GenBank/DDBJ whole genome shotgun (WGS) entry which is preliminary data.</text>
</comment>
<dbReference type="RefSeq" id="WP_133230877.1">
    <property type="nucleotide sequence ID" value="NZ_SOZE01000010.1"/>
</dbReference>
<dbReference type="InterPro" id="IPR019853">
    <property type="entry name" value="GldB-like"/>
</dbReference>
<dbReference type="NCBIfam" id="TIGR03514">
    <property type="entry name" value="GldB_lipo"/>
    <property type="match status" value="1"/>
</dbReference>
<sequence>MTSYSYKTGLIYLGLALVLLSACNKHKKIDVSDIQLDVKIERFDKDFDSLRVKPMDEQAGVLYKKYGSFYTDFIERVLKAGSARDTAYYTRLRAIFADKAYADLKHDVDATYPNMDKQEAELTDAFRRIKYYYPKKNLPKVYAYWSGFEAQTSIGDGYFGIGLDLFLGADSRFYPSLVNAFPHYVSRRFTPDNIAPRVVEGIAREDMFPENEKDKSLLAKMVYNGKIMYFMDQVLPDVADSTKIGYTDKQIKWCDSFKADIWSYFLEENLLYESDYQKIQKYLNEAPFTPGLGENNESAPKLAIWTGWQIVRAYMDKHPEVTLPQLMADRDAQKILNEAKYRPKNP</sequence>
<dbReference type="OrthoDB" id="976022at2"/>
<dbReference type="PROSITE" id="PS51257">
    <property type="entry name" value="PROKAR_LIPOPROTEIN"/>
    <property type="match status" value="1"/>
</dbReference>
<organism evidence="1 2">
    <name type="scientific">Mucilaginibacter psychrotolerans</name>
    <dbReference type="NCBI Taxonomy" id="1524096"/>
    <lineage>
        <taxon>Bacteria</taxon>
        <taxon>Pseudomonadati</taxon>
        <taxon>Bacteroidota</taxon>
        <taxon>Sphingobacteriia</taxon>
        <taxon>Sphingobacteriales</taxon>
        <taxon>Sphingobacteriaceae</taxon>
        <taxon>Mucilaginibacter</taxon>
    </lineage>
</organism>
<dbReference type="Pfam" id="PF25594">
    <property type="entry name" value="GldB_lipo"/>
    <property type="match status" value="1"/>
</dbReference>
<proteinExistence type="predicted"/>
<dbReference type="Proteomes" id="UP000297540">
    <property type="component" value="Unassembled WGS sequence"/>
</dbReference>
<reference evidence="1 2" key="1">
    <citation type="journal article" date="2017" name="Int. J. Syst. Evol. Microbiol.">
        <title>Mucilaginibacterpsychrotolerans sp. nov., isolated from peatlands.</title>
        <authorList>
            <person name="Deng Y."/>
            <person name="Shen L."/>
            <person name="Xu B."/>
            <person name="Liu Y."/>
            <person name="Gu Z."/>
            <person name="Liu H."/>
            <person name="Zhou Y."/>
        </authorList>
    </citation>
    <scope>NUCLEOTIDE SEQUENCE [LARGE SCALE GENOMIC DNA]</scope>
    <source>
        <strain evidence="1 2">NH7-4</strain>
    </source>
</reference>
<gene>
    <name evidence="1" type="primary">gldB</name>
    <name evidence="1" type="ORF">E2R66_12205</name>
</gene>
<keyword evidence="2" id="KW-1185">Reference proteome</keyword>
<dbReference type="EMBL" id="SOZE01000010">
    <property type="protein sequence ID" value="TFF37549.1"/>
    <property type="molecule type" value="Genomic_DNA"/>
</dbReference>
<accession>A0A4Y8SES8</accession>
<evidence type="ECO:0000313" key="1">
    <source>
        <dbReference type="EMBL" id="TFF37549.1"/>
    </source>
</evidence>
<keyword evidence="1" id="KW-0449">Lipoprotein</keyword>
<protein>
    <submittedName>
        <fullName evidence="1">Gliding motility lipoprotein GldB</fullName>
    </submittedName>
</protein>
<dbReference type="AlphaFoldDB" id="A0A4Y8SES8"/>
<name>A0A4Y8SES8_9SPHI</name>